<reference evidence="2 3" key="1">
    <citation type="submission" date="2016-04" db="EMBL/GenBank/DDBJ databases">
        <title>A degradative enzymes factory behind the ericoid mycorrhizal symbiosis.</title>
        <authorList>
            <consortium name="DOE Joint Genome Institute"/>
            <person name="Martino E."/>
            <person name="Morin E."/>
            <person name="Grelet G."/>
            <person name="Kuo A."/>
            <person name="Kohler A."/>
            <person name="Daghino S."/>
            <person name="Barry K."/>
            <person name="Choi C."/>
            <person name="Cichocki N."/>
            <person name="Clum A."/>
            <person name="Copeland A."/>
            <person name="Hainaut M."/>
            <person name="Haridas S."/>
            <person name="Labutti K."/>
            <person name="Lindquist E."/>
            <person name="Lipzen A."/>
            <person name="Khouja H.-R."/>
            <person name="Murat C."/>
            <person name="Ohm R."/>
            <person name="Olson A."/>
            <person name="Spatafora J."/>
            <person name="Veneault-Fourrey C."/>
            <person name="Henrissat B."/>
            <person name="Grigoriev I."/>
            <person name="Martin F."/>
            <person name="Perotto S."/>
        </authorList>
    </citation>
    <scope>NUCLEOTIDE SEQUENCE [LARGE SCALE GENOMIC DNA]</scope>
    <source>
        <strain evidence="2 3">F</strain>
    </source>
</reference>
<dbReference type="PANTHER" id="PTHR35043">
    <property type="entry name" value="TRANSCRIPTION FACTOR DOMAIN-CONTAINING PROTEIN"/>
    <property type="match status" value="1"/>
</dbReference>
<dbReference type="OrthoDB" id="3546584at2759"/>
<dbReference type="STRING" id="1149755.A0A2J6QW96"/>
<proteinExistence type="predicted"/>
<sequence length="248" mass="28069">MALDACQLLLAREYGIIHCLPQVGEEELQDQSKGDFLVKGLAMAQSIYLGLQLIVRHLRHQPSSQLEVVVVAFAVCSFITFFLLMSKPQDVQTPRFIKSKRYPTAAEMLAIARCAPRRLFHYANIETRSYAIRNFPASSWAFTAGSIGASIMFESFHCIAWNFVFPTNVEKFLWRLSSRLTILIPLGFTILWLTIALCAVMMVILFLFGLGYILARLYAIVEVFRSLFFLPPEAFKTTEWLSALPSVG</sequence>
<evidence type="ECO:0000313" key="2">
    <source>
        <dbReference type="EMBL" id="PMD30523.1"/>
    </source>
</evidence>
<evidence type="ECO:0000256" key="1">
    <source>
        <dbReference type="SAM" id="Phobius"/>
    </source>
</evidence>
<keyword evidence="1" id="KW-0812">Transmembrane</keyword>
<accession>A0A2J6QW96</accession>
<dbReference type="PANTHER" id="PTHR35043:SF7">
    <property type="entry name" value="TRANSCRIPTION FACTOR DOMAIN-CONTAINING PROTEIN"/>
    <property type="match status" value="1"/>
</dbReference>
<organism evidence="2 3">
    <name type="scientific">Hyaloscypha variabilis (strain UAMH 11265 / GT02V1 / F)</name>
    <name type="common">Meliniomyces variabilis</name>
    <dbReference type="NCBI Taxonomy" id="1149755"/>
    <lineage>
        <taxon>Eukaryota</taxon>
        <taxon>Fungi</taxon>
        <taxon>Dikarya</taxon>
        <taxon>Ascomycota</taxon>
        <taxon>Pezizomycotina</taxon>
        <taxon>Leotiomycetes</taxon>
        <taxon>Helotiales</taxon>
        <taxon>Hyaloscyphaceae</taxon>
        <taxon>Hyaloscypha</taxon>
        <taxon>Hyaloscypha variabilis</taxon>
    </lineage>
</organism>
<evidence type="ECO:0000313" key="3">
    <source>
        <dbReference type="Proteomes" id="UP000235786"/>
    </source>
</evidence>
<gene>
    <name evidence="2" type="ORF">L207DRAFT_613870</name>
</gene>
<keyword evidence="3" id="KW-1185">Reference proteome</keyword>
<dbReference type="EMBL" id="KZ613966">
    <property type="protein sequence ID" value="PMD30523.1"/>
    <property type="molecule type" value="Genomic_DNA"/>
</dbReference>
<keyword evidence="1" id="KW-0472">Membrane</keyword>
<name>A0A2J6QW96_HYAVF</name>
<feature type="transmembrane region" description="Helical" evidence="1">
    <location>
        <begin position="182"/>
        <end position="215"/>
    </location>
</feature>
<dbReference type="AlphaFoldDB" id="A0A2J6QW96"/>
<protein>
    <submittedName>
        <fullName evidence="2">Uncharacterized protein</fullName>
    </submittedName>
</protein>
<dbReference type="Proteomes" id="UP000235786">
    <property type="component" value="Unassembled WGS sequence"/>
</dbReference>
<feature type="transmembrane region" description="Helical" evidence="1">
    <location>
        <begin position="66"/>
        <end position="85"/>
    </location>
</feature>
<keyword evidence="1" id="KW-1133">Transmembrane helix</keyword>